<dbReference type="AlphaFoldDB" id="A0A4R0S3L9"/>
<feature type="region of interest" description="Disordered" evidence="1">
    <location>
        <begin position="671"/>
        <end position="690"/>
    </location>
</feature>
<protein>
    <submittedName>
        <fullName evidence="2">Uncharacterized protein</fullName>
    </submittedName>
</protein>
<organism evidence="2 3">
    <name type="scientific">Steccherinum ochraceum</name>
    <dbReference type="NCBI Taxonomy" id="92696"/>
    <lineage>
        <taxon>Eukaryota</taxon>
        <taxon>Fungi</taxon>
        <taxon>Dikarya</taxon>
        <taxon>Basidiomycota</taxon>
        <taxon>Agaricomycotina</taxon>
        <taxon>Agaricomycetes</taxon>
        <taxon>Polyporales</taxon>
        <taxon>Steccherinaceae</taxon>
        <taxon>Steccherinum</taxon>
    </lineage>
</organism>
<accession>A0A4R0S3L9</accession>
<proteinExistence type="predicted"/>
<evidence type="ECO:0000313" key="3">
    <source>
        <dbReference type="Proteomes" id="UP000292702"/>
    </source>
</evidence>
<dbReference type="Proteomes" id="UP000292702">
    <property type="component" value="Unassembled WGS sequence"/>
</dbReference>
<keyword evidence="3" id="KW-1185">Reference proteome</keyword>
<name>A0A4R0S3L9_9APHY</name>
<dbReference type="EMBL" id="RWJN01000007">
    <property type="protein sequence ID" value="TCD71344.1"/>
    <property type="molecule type" value="Genomic_DNA"/>
</dbReference>
<sequence>MARRTLYSCCLICHSWLPRARHLLALYRATTRTVIRSGEDLVLVMRSLARSPARRFIVTELVIRPVGHDQAWVSSAAMRLGPLLTNVELLVLSMVDLTTTHHDFYRAWAPFHKVESLTVERMHYSKWSQISRLISVMQPERVNVRTHSPESKHPFWQISSETPDLPPPTYRALRCPPILGQRHQTLEICIALADLQRTCQDWVFRMPLLRDLNIQIDWPREQLSQECTTVFSNLARNFQDLSRQNFQTENPSTIVRITTRIFNVRLSQDEDGKISLELIFDMRSLQDFGRLDILEQLLAGLSPPCYDRVSLSFRKTAEYVGYEGLIGPLWGLDHNILDGWKGVDDALTAPGFAQTKIWKFALEGIEDLPVVSGGDIQCDVQLLRKLLPCSMGQNATLVCDGKCSYSQIIRDRELIDMEFAPADFRDADPPLSGTEGERELPNSSHMWVWQASGCAVTATHKSFLLVNPPTVLLMKAPSRPRNPRPDLASVPSIFRRKFKNLRKLPTEIWERVLGLVAELPISDDLAKRTFYSCCLTCHSWVPRARHMLTLYRATTRTVIRSREDLDLVMRSLDRSSVRRYTVTQLIIEPFSHDQAWVSSAAIRLGPLLTNVKLLVFSMVDLTRTHHDFYRAWAHLCKVESLVVERMQYSRWTQIGRLISVIQPERVNIRTRTSESTLHPGRQYPEAPDISPPSRSALRCLPILGQRHHTLEICIALSDIRRMCKDWVFRMSLLRHLHLRVDWPYEPYPELLKDSAGVFGNLAKVFQDLSRRHSQTDNSTTSIRIETQMFDICLCQDGVGKTSLEVTFCLSSLQDAHRLEILGQLLVDLSVSSPRFDGVSLNFPKSARYLGYENCMMYPLEDLDNDIIEGWKDVDTAFVSPGFSQSTWKFTLEGIEDLPRPSDVRIQFLRRLLTCSMQRNASLICQEKCFYSEVIEDHDPKDNSKEARIKRWLTSRLMRSDQSTA</sequence>
<evidence type="ECO:0000313" key="2">
    <source>
        <dbReference type="EMBL" id="TCD71344.1"/>
    </source>
</evidence>
<comment type="caution">
    <text evidence="2">The sequence shown here is derived from an EMBL/GenBank/DDBJ whole genome shotgun (WGS) entry which is preliminary data.</text>
</comment>
<gene>
    <name evidence="2" type="ORF">EIP91_011115</name>
</gene>
<evidence type="ECO:0000256" key="1">
    <source>
        <dbReference type="SAM" id="MobiDB-lite"/>
    </source>
</evidence>
<reference evidence="2 3" key="1">
    <citation type="submission" date="2018-11" db="EMBL/GenBank/DDBJ databases">
        <title>Genome assembly of Steccherinum ochraceum LE-BIN_3174, the white-rot fungus of the Steccherinaceae family (The Residual Polyporoid clade, Polyporales, Basidiomycota).</title>
        <authorList>
            <person name="Fedorova T.V."/>
            <person name="Glazunova O.A."/>
            <person name="Landesman E.O."/>
            <person name="Moiseenko K.V."/>
            <person name="Psurtseva N.V."/>
            <person name="Savinova O.S."/>
            <person name="Shakhova N.V."/>
            <person name="Tyazhelova T.V."/>
            <person name="Vasina D.V."/>
        </authorList>
    </citation>
    <scope>NUCLEOTIDE SEQUENCE [LARGE SCALE GENOMIC DNA]</scope>
    <source>
        <strain evidence="2 3">LE-BIN_3174</strain>
    </source>
</reference>